<comment type="caution">
    <text evidence="2">The sequence shown here is derived from an EMBL/GenBank/DDBJ whole genome shotgun (WGS) entry which is preliminary data.</text>
</comment>
<organism evidence="2 3">
    <name type="scientific">Amycolatopsis acidiphila</name>
    <dbReference type="NCBI Taxonomy" id="715473"/>
    <lineage>
        <taxon>Bacteria</taxon>
        <taxon>Bacillati</taxon>
        <taxon>Actinomycetota</taxon>
        <taxon>Actinomycetes</taxon>
        <taxon>Pseudonocardiales</taxon>
        <taxon>Pseudonocardiaceae</taxon>
        <taxon>Amycolatopsis</taxon>
    </lineage>
</organism>
<name>A0A558A0J5_9PSEU</name>
<evidence type="ECO:0000313" key="2">
    <source>
        <dbReference type="EMBL" id="TVT17788.1"/>
    </source>
</evidence>
<gene>
    <name evidence="2" type="ORF">FNH06_30055</name>
</gene>
<accession>A0A558A0J5</accession>
<evidence type="ECO:0000256" key="1">
    <source>
        <dbReference type="SAM" id="MobiDB-lite"/>
    </source>
</evidence>
<evidence type="ECO:0000313" key="3">
    <source>
        <dbReference type="Proteomes" id="UP000318578"/>
    </source>
</evidence>
<dbReference type="AlphaFoldDB" id="A0A558A0J5"/>
<keyword evidence="3" id="KW-1185">Reference proteome</keyword>
<dbReference type="OrthoDB" id="9974299at2"/>
<reference evidence="2 3" key="1">
    <citation type="submission" date="2019-07" db="EMBL/GenBank/DDBJ databases">
        <title>New species of Amycolatopsis and Streptomyces.</title>
        <authorList>
            <person name="Duangmal K."/>
            <person name="Teo W.F.A."/>
            <person name="Lipun K."/>
        </authorList>
    </citation>
    <scope>NUCLEOTIDE SEQUENCE [LARGE SCALE GENOMIC DNA]</scope>
    <source>
        <strain evidence="2 3">JCM 30562</strain>
    </source>
</reference>
<dbReference type="Proteomes" id="UP000318578">
    <property type="component" value="Unassembled WGS sequence"/>
</dbReference>
<proteinExistence type="predicted"/>
<dbReference type="EMBL" id="VJZA01000072">
    <property type="protein sequence ID" value="TVT17788.1"/>
    <property type="molecule type" value="Genomic_DNA"/>
</dbReference>
<feature type="region of interest" description="Disordered" evidence="1">
    <location>
        <begin position="25"/>
        <end position="44"/>
    </location>
</feature>
<sequence length="97" mass="11309">MDLIAPYHNRENLANSLVKAVDRLRKAQRQPRRPRISVQSTGRTDRQWRVSDRLTDADVRLLVQAFEQGTPKWKLAEQYGISESSVKRLLRAHRTSN</sequence>
<dbReference type="RefSeq" id="WP_144643312.1">
    <property type="nucleotide sequence ID" value="NZ_BNAX01000037.1"/>
</dbReference>
<evidence type="ECO:0008006" key="4">
    <source>
        <dbReference type="Google" id="ProtNLM"/>
    </source>
</evidence>
<feature type="compositionally biased region" description="Basic residues" evidence="1">
    <location>
        <begin position="26"/>
        <end position="35"/>
    </location>
</feature>
<protein>
    <recommendedName>
        <fullName evidence="4">Helix-turn-helix domain-containing protein</fullName>
    </recommendedName>
</protein>